<evidence type="ECO:0000259" key="9">
    <source>
        <dbReference type="Pfam" id="PF07504"/>
    </source>
</evidence>
<dbReference type="Proteomes" id="UP001196980">
    <property type="component" value="Unassembled WGS sequence"/>
</dbReference>
<evidence type="ECO:0000259" key="7">
    <source>
        <dbReference type="Pfam" id="PF01447"/>
    </source>
</evidence>
<keyword evidence="11" id="KW-1185">Reference proteome</keyword>
<dbReference type="Pfam" id="PF02868">
    <property type="entry name" value="Peptidase_M4_C"/>
    <property type="match status" value="1"/>
</dbReference>
<gene>
    <name evidence="10" type="ORF">HWQ67_14755</name>
</gene>
<feature type="chain" id="PRO_5046977124" evidence="6">
    <location>
        <begin position="26"/>
        <end position="562"/>
    </location>
</feature>
<dbReference type="PANTHER" id="PTHR33794:SF1">
    <property type="entry name" value="BACILLOLYSIN"/>
    <property type="match status" value="1"/>
</dbReference>
<feature type="domain" description="Peptidase M4 C-terminal" evidence="8">
    <location>
        <begin position="367"/>
        <end position="533"/>
    </location>
</feature>
<dbReference type="Pfam" id="PF01447">
    <property type="entry name" value="Peptidase_M4"/>
    <property type="match status" value="1"/>
</dbReference>
<sequence>MKRRIMFISLLLLLATAWCFGMSYAASGDDELVQRLRQTANGQVILAYHRGTGRVSFMRFDGAGTIPRMRGLTESATAEAAARGFLEEYGRLFGLDSQTEELQVIRQMTTGDGRSIVRFQQVYKDIPVMAGELIVHMDAKKNVLTANGEVSPTPVVKTTPSVEPDAARSEALRLISKHYNTSQATLSADTPQLWIYNPVLLGHGGNINTLVWRMNVKANAPGTINELVLVDAHTGRIALHFNQTRDAKNRAIYDKKNVRDDFLPGSAPVRIEGQAAVGIKDVDDVYTYMGDTYDFYQDVHGRDGYDNAGSRMVVTVRYCPENTGDDCPYENAYWDTETKQLVFGNGFAYADDVVAHEYTHAVTQATSNLFYYYQSGAIDESLSDVWGEFVDLTNGHGNDAAIVRWAMAEDLSIGAIRNMKDPTLFKDPDKMSSSNYYCGYRDNGGVHTNSSINNKAAYLMVDGDTFNSKTVTGIGITKVAKIYYEAQSHLLTSGSDYADLYNALEAACNTLIGTAMVTSADCLQVKNALDAVEMNQQPSGCPSADAPVCDSGSPKNVFFRRP</sequence>
<accession>A0ABS6S1X5</accession>
<dbReference type="EMBL" id="JABXWD010000359">
    <property type="protein sequence ID" value="MBV6342844.1"/>
    <property type="molecule type" value="Genomic_DNA"/>
</dbReference>
<evidence type="ECO:0000256" key="1">
    <source>
        <dbReference type="ARBA" id="ARBA00022670"/>
    </source>
</evidence>
<feature type="domain" description="FTP" evidence="9">
    <location>
        <begin position="100"/>
        <end position="150"/>
    </location>
</feature>
<dbReference type="PANTHER" id="PTHR33794">
    <property type="entry name" value="BACILLOLYSIN"/>
    <property type="match status" value="1"/>
</dbReference>
<name>A0ABS6S1X5_9BACT</name>
<dbReference type="CDD" id="cd09597">
    <property type="entry name" value="M4_TLP"/>
    <property type="match status" value="1"/>
</dbReference>
<dbReference type="InterPro" id="IPR001570">
    <property type="entry name" value="Peptidase_M4_C_domain"/>
</dbReference>
<evidence type="ECO:0000313" key="10">
    <source>
        <dbReference type="EMBL" id="MBV6342844.1"/>
    </source>
</evidence>
<evidence type="ECO:0000259" key="8">
    <source>
        <dbReference type="Pfam" id="PF02868"/>
    </source>
</evidence>
<protein>
    <submittedName>
        <fullName evidence="10">M4 family metallopeptidase</fullName>
    </submittedName>
</protein>
<evidence type="ECO:0000256" key="2">
    <source>
        <dbReference type="ARBA" id="ARBA00022723"/>
    </source>
</evidence>
<evidence type="ECO:0000256" key="6">
    <source>
        <dbReference type="SAM" id="SignalP"/>
    </source>
</evidence>
<evidence type="ECO:0000256" key="3">
    <source>
        <dbReference type="ARBA" id="ARBA00022801"/>
    </source>
</evidence>
<reference evidence="10 11" key="1">
    <citation type="journal article" date="2020" name="J Geophys Res Biogeosci">
        <title>Magnetotaxis as an Adaptation to Enable Bacterial Shuttling of Microbial Sulfur and Sulfur Cycling Across Aquatic Oxic#Anoxic Interfaces.</title>
        <authorList>
            <person name="Li J."/>
            <person name="Liu P."/>
            <person name="Wang J."/>
            <person name="Roberts A.P."/>
            <person name="Pan Y."/>
        </authorList>
    </citation>
    <scope>NUCLEOTIDE SEQUENCE [LARGE SCALE GENOMIC DNA]</scope>
    <source>
        <strain evidence="10 11">MYR-1_YQ</strain>
    </source>
</reference>
<dbReference type="InterPro" id="IPR013856">
    <property type="entry name" value="Peptidase_M4_domain"/>
</dbReference>
<feature type="signal peptide" evidence="6">
    <location>
        <begin position="1"/>
        <end position="25"/>
    </location>
</feature>
<keyword evidence="2" id="KW-0479">Metal-binding</keyword>
<dbReference type="InterPro" id="IPR011096">
    <property type="entry name" value="FTP_domain"/>
</dbReference>
<evidence type="ECO:0000256" key="4">
    <source>
        <dbReference type="ARBA" id="ARBA00022833"/>
    </source>
</evidence>
<evidence type="ECO:0000256" key="5">
    <source>
        <dbReference type="ARBA" id="ARBA00023049"/>
    </source>
</evidence>
<keyword evidence="4" id="KW-0862">Zinc</keyword>
<dbReference type="RefSeq" id="WP_218253457.1">
    <property type="nucleotide sequence ID" value="NZ_JABXWD010000359.1"/>
</dbReference>
<comment type="caution">
    <text evidence="10">The sequence shown here is derived from an EMBL/GenBank/DDBJ whole genome shotgun (WGS) entry which is preliminary data.</text>
</comment>
<keyword evidence="6" id="KW-0732">Signal</keyword>
<keyword evidence="3" id="KW-0378">Hydrolase</keyword>
<evidence type="ECO:0000313" key="11">
    <source>
        <dbReference type="Proteomes" id="UP001196980"/>
    </source>
</evidence>
<keyword evidence="5" id="KW-0482">Metalloprotease</keyword>
<dbReference type="InterPro" id="IPR050728">
    <property type="entry name" value="Zinc_Metalloprotease_M4"/>
</dbReference>
<keyword evidence="1" id="KW-0645">Protease</keyword>
<organism evidence="10 11">
    <name type="scientific">Candidatus Magnetobacterium casense</name>
    <dbReference type="NCBI Taxonomy" id="1455061"/>
    <lineage>
        <taxon>Bacteria</taxon>
        <taxon>Pseudomonadati</taxon>
        <taxon>Nitrospirota</taxon>
        <taxon>Thermodesulfovibrionia</taxon>
        <taxon>Thermodesulfovibrionales</taxon>
        <taxon>Candidatus Magnetobacteriaceae</taxon>
        <taxon>Candidatus Magnetobacterium</taxon>
    </lineage>
</organism>
<feature type="domain" description="Peptidase M4" evidence="7">
    <location>
        <begin position="284"/>
        <end position="364"/>
    </location>
</feature>
<proteinExistence type="predicted"/>
<dbReference type="Pfam" id="PF07504">
    <property type="entry name" value="FTP"/>
    <property type="match status" value="1"/>
</dbReference>